<evidence type="ECO:0000313" key="2">
    <source>
        <dbReference type="Proteomes" id="UP000190648"/>
    </source>
</evidence>
<keyword evidence="2" id="KW-1185">Reference proteome</keyword>
<reference evidence="1 2" key="1">
    <citation type="submission" date="2016-02" db="EMBL/GenBank/DDBJ databases">
        <title>Band-tailed pigeon sequencing and assembly.</title>
        <authorList>
            <person name="Soares A.E."/>
            <person name="Novak B.J."/>
            <person name="Rice E.S."/>
            <person name="O'Connell B."/>
            <person name="Chang D."/>
            <person name="Weber S."/>
            <person name="Shapiro B."/>
        </authorList>
    </citation>
    <scope>NUCLEOTIDE SEQUENCE [LARGE SCALE GENOMIC DNA]</scope>
    <source>
        <strain evidence="1">BTP2013</strain>
        <tissue evidence="1">Blood</tissue>
    </source>
</reference>
<protein>
    <submittedName>
        <fullName evidence="1">Uncharacterized protein</fullName>
    </submittedName>
</protein>
<proteinExistence type="predicted"/>
<dbReference type="AlphaFoldDB" id="A0A1V4KT21"/>
<dbReference type="EMBL" id="LSYS01001700">
    <property type="protein sequence ID" value="OPJ87568.1"/>
    <property type="molecule type" value="Genomic_DNA"/>
</dbReference>
<evidence type="ECO:0000313" key="1">
    <source>
        <dbReference type="EMBL" id="OPJ87568.1"/>
    </source>
</evidence>
<dbReference type="Proteomes" id="UP000190648">
    <property type="component" value="Unassembled WGS sequence"/>
</dbReference>
<organism evidence="1 2">
    <name type="scientific">Patagioenas fasciata monilis</name>
    <dbReference type="NCBI Taxonomy" id="372326"/>
    <lineage>
        <taxon>Eukaryota</taxon>
        <taxon>Metazoa</taxon>
        <taxon>Chordata</taxon>
        <taxon>Craniata</taxon>
        <taxon>Vertebrata</taxon>
        <taxon>Euteleostomi</taxon>
        <taxon>Archelosauria</taxon>
        <taxon>Archosauria</taxon>
        <taxon>Dinosauria</taxon>
        <taxon>Saurischia</taxon>
        <taxon>Theropoda</taxon>
        <taxon>Coelurosauria</taxon>
        <taxon>Aves</taxon>
        <taxon>Neognathae</taxon>
        <taxon>Neoaves</taxon>
        <taxon>Columbimorphae</taxon>
        <taxon>Columbiformes</taxon>
        <taxon>Columbidae</taxon>
        <taxon>Patagioenas</taxon>
    </lineage>
</organism>
<comment type="caution">
    <text evidence="1">The sequence shown here is derived from an EMBL/GenBank/DDBJ whole genome shotgun (WGS) entry which is preliminary data.</text>
</comment>
<gene>
    <name evidence="1" type="ORF">AV530_001017</name>
</gene>
<sequence>MHTPIHSDHEAKRWRLQEKRVIDSRSLEELNVVMLKDTDTSNVPGRWQRFQLTNLIVIHLSAISLAGDIKHMSKPTLEAQQAVAKGKSNKTSSCV</sequence>
<name>A0A1V4KT21_PATFA</name>
<accession>A0A1V4KT21</accession>